<dbReference type="Proteomes" id="UP000554482">
    <property type="component" value="Unassembled WGS sequence"/>
</dbReference>
<accession>A0A7J6WEK2</accession>
<protein>
    <submittedName>
        <fullName evidence="8">Aaa-atpase</fullName>
    </submittedName>
</protein>
<comment type="cofactor">
    <cofactor evidence="1">
        <name>Mg(2+)</name>
        <dbReference type="ChEBI" id="CHEBI:18420"/>
    </cofactor>
</comment>
<dbReference type="OrthoDB" id="10251412at2759"/>
<dbReference type="CDD" id="cd19510">
    <property type="entry name" value="RecA-like_BCS1"/>
    <property type="match status" value="1"/>
</dbReference>
<dbReference type="GO" id="GO:0006950">
    <property type="term" value="P:response to stress"/>
    <property type="evidence" value="ECO:0007669"/>
    <property type="project" value="UniProtKB-ARBA"/>
</dbReference>
<name>A0A7J6WEK2_THATH</name>
<dbReference type="EMBL" id="JABWDY010017396">
    <property type="protein sequence ID" value="KAF5195383.1"/>
    <property type="molecule type" value="Genomic_DNA"/>
</dbReference>
<dbReference type="SMART" id="SM00382">
    <property type="entry name" value="AAA"/>
    <property type="match status" value="1"/>
</dbReference>
<dbReference type="GO" id="GO:0005524">
    <property type="term" value="F:ATP binding"/>
    <property type="evidence" value="ECO:0007669"/>
    <property type="project" value="UniProtKB-KW"/>
</dbReference>
<gene>
    <name evidence="8" type="ORF">FRX31_015032</name>
</gene>
<proteinExistence type="inferred from homology"/>
<dbReference type="Gene3D" id="6.10.280.40">
    <property type="match status" value="1"/>
</dbReference>
<evidence type="ECO:0000256" key="4">
    <source>
        <dbReference type="ARBA" id="ARBA00049360"/>
    </source>
</evidence>
<evidence type="ECO:0000256" key="5">
    <source>
        <dbReference type="RuleBase" id="RU003651"/>
    </source>
</evidence>
<keyword evidence="5" id="KW-0547">Nucleotide-binding</keyword>
<dbReference type="InterPro" id="IPR027417">
    <property type="entry name" value="P-loop_NTPase"/>
</dbReference>
<keyword evidence="5" id="KW-0067">ATP-binding</keyword>
<sequence>MPSITTVFSAYTSLAASVMLIKTVLREAKTILTQFIPERIQKKIISKLESLFAHPTSDLTLIINEENGYGINDMYEASEVYLRTKITSTTLKRLIVSKYEREKNLTVTAAKDQNIIDIFEGIQLKWRLSCTEKESTSNGRKEHKFFELTFQKQHKEIVLDSYLPYVLNRSQDIKEENKVMKIYSLESYGDKGSWRSVKLNHPATFNTLAMDTNLKKEVVEDLDKFVKRRDFYKRVGKPWKRGYLLFGPPGTGKSSLIAAMENYLNFNVYDLELANISSNSELRRLLLATRNRSMLVIEDIDCSVELKDRTTTNEIKKGAKLTLSGLLNIIDGLWSSCGDERIIVFTTNYKDRLDPALLRPGRMDKHIHMSYCTPCGFKFLASNYLLIQSSPLFEEIEFLISNVNVSPVEIAEELMKSDDANISLNGLVNFLQRKKTEQSKCNGEGSESQEITNRKCNVEELEGQVTTNHKPKKWQNTCNVNENEVKNSSKKTRKPRTIQA</sequence>
<comment type="caution">
    <text evidence="8">The sequence shown here is derived from an EMBL/GenBank/DDBJ whole genome shotgun (WGS) entry which is preliminary data.</text>
</comment>
<comment type="similarity">
    <text evidence="2">Belongs to the AAA ATPase family. BCS1 subfamily.</text>
</comment>
<feature type="domain" description="AAA+ ATPase" evidence="7">
    <location>
        <begin position="239"/>
        <end position="373"/>
    </location>
</feature>
<dbReference type="InterPro" id="IPR025753">
    <property type="entry name" value="AAA_N_dom"/>
</dbReference>
<reference evidence="8 9" key="1">
    <citation type="submission" date="2020-06" db="EMBL/GenBank/DDBJ databases">
        <title>Transcriptomic and genomic resources for Thalictrum thalictroides and T. hernandezii: Facilitating candidate gene discovery in an emerging model plant lineage.</title>
        <authorList>
            <person name="Arias T."/>
            <person name="Riano-Pachon D.M."/>
            <person name="Di Stilio V.S."/>
        </authorList>
    </citation>
    <scope>NUCLEOTIDE SEQUENCE [LARGE SCALE GENOMIC DNA]</scope>
    <source>
        <strain evidence="9">cv. WT478/WT964</strain>
        <tissue evidence="8">Leaves</tissue>
    </source>
</reference>
<evidence type="ECO:0000256" key="6">
    <source>
        <dbReference type="SAM" id="MobiDB-lite"/>
    </source>
</evidence>
<evidence type="ECO:0000313" key="8">
    <source>
        <dbReference type="EMBL" id="KAF5195383.1"/>
    </source>
</evidence>
<organism evidence="8 9">
    <name type="scientific">Thalictrum thalictroides</name>
    <name type="common">Rue-anemone</name>
    <name type="synonym">Anemone thalictroides</name>
    <dbReference type="NCBI Taxonomy" id="46969"/>
    <lineage>
        <taxon>Eukaryota</taxon>
        <taxon>Viridiplantae</taxon>
        <taxon>Streptophyta</taxon>
        <taxon>Embryophyta</taxon>
        <taxon>Tracheophyta</taxon>
        <taxon>Spermatophyta</taxon>
        <taxon>Magnoliopsida</taxon>
        <taxon>Ranunculales</taxon>
        <taxon>Ranunculaceae</taxon>
        <taxon>Thalictroideae</taxon>
        <taxon>Thalictrum</taxon>
    </lineage>
</organism>
<evidence type="ECO:0000256" key="2">
    <source>
        <dbReference type="ARBA" id="ARBA00007448"/>
    </source>
</evidence>
<keyword evidence="3" id="KW-0460">Magnesium</keyword>
<keyword evidence="9" id="KW-1185">Reference proteome</keyword>
<dbReference type="Pfam" id="PF14363">
    <property type="entry name" value="AAA_assoc"/>
    <property type="match status" value="1"/>
</dbReference>
<comment type="catalytic activity">
    <reaction evidence="4">
        <text>ATP + H2O = ADP + phosphate + H(+)</text>
        <dbReference type="Rhea" id="RHEA:13065"/>
        <dbReference type="ChEBI" id="CHEBI:15377"/>
        <dbReference type="ChEBI" id="CHEBI:15378"/>
        <dbReference type="ChEBI" id="CHEBI:30616"/>
        <dbReference type="ChEBI" id="CHEBI:43474"/>
        <dbReference type="ChEBI" id="CHEBI:456216"/>
    </reaction>
</comment>
<dbReference type="Gene3D" id="3.40.50.300">
    <property type="entry name" value="P-loop containing nucleotide triphosphate hydrolases"/>
    <property type="match status" value="1"/>
</dbReference>
<dbReference type="InterPro" id="IPR058017">
    <property type="entry name" value="At3g28540-like_C"/>
</dbReference>
<feature type="region of interest" description="Disordered" evidence="6">
    <location>
        <begin position="463"/>
        <end position="500"/>
    </location>
</feature>
<dbReference type="InterPro" id="IPR050747">
    <property type="entry name" value="Mitochondrial_chaperone_BCS1"/>
</dbReference>
<dbReference type="SUPFAM" id="SSF52540">
    <property type="entry name" value="P-loop containing nucleoside triphosphate hydrolases"/>
    <property type="match status" value="1"/>
</dbReference>
<dbReference type="Pfam" id="PF00004">
    <property type="entry name" value="AAA"/>
    <property type="match status" value="1"/>
</dbReference>
<dbReference type="PROSITE" id="PS00674">
    <property type="entry name" value="AAA"/>
    <property type="match status" value="1"/>
</dbReference>
<dbReference type="AlphaFoldDB" id="A0A7J6WEK2"/>
<feature type="compositionally biased region" description="Polar residues" evidence="6">
    <location>
        <begin position="464"/>
        <end position="482"/>
    </location>
</feature>
<dbReference type="PANTHER" id="PTHR23070">
    <property type="entry name" value="BCS1 AAA-TYPE ATPASE"/>
    <property type="match status" value="1"/>
</dbReference>
<evidence type="ECO:0000256" key="3">
    <source>
        <dbReference type="ARBA" id="ARBA00022842"/>
    </source>
</evidence>
<dbReference type="Pfam" id="PF25568">
    <property type="entry name" value="AAA_lid_At3g28540"/>
    <property type="match status" value="1"/>
</dbReference>
<dbReference type="InterPro" id="IPR003959">
    <property type="entry name" value="ATPase_AAA_core"/>
</dbReference>
<evidence type="ECO:0000313" key="9">
    <source>
        <dbReference type="Proteomes" id="UP000554482"/>
    </source>
</evidence>
<dbReference type="InterPro" id="IPR003960">
    <property type="entry name" value="ATPase_AAA_CS"/>
</dbReference>
<evidence type="ECO:0000256" key="1">
    <source>
        <dbReference type="ARBA" id="ARBA00001946"/>
    </source>
</evidence>
<dbReference type="InterPro" id="IPR003593">
    <property type="entry name" value="AAA+_ATPase"/>
</dbReference>
<dbReference type="GO" id="GO:0016887">
    <property type="term" value="F:ATP hydrolysis activity"/>
    <property type="evidence" value="ECO:0007669"/>
    <property type="project" value="InterPro"/>
</dbReference>
<feature type="compositionally biased region" description="Basic residues" evidence="6">
    <location>
        <begin position="488"/>
        <end position="500"/>
    </location>
</feature>
<evidence type="ECO:0000259" key="7">
    <source>
        <dbReference type="SMART" id="SM00382"/>
    </source>
</evidence>